<dbReference type="AlphaFoldDB" id="A0A940PSS7"/>
<sequence length="37" mass="4440">MVRAIKAQSILAEIEMERRQLRFRQIQDFPMLSSSPY</sequence>
<name>A0A940PSS7_9MICO</name>
<comment type="caution">
    <text evidence="1">The sequence shown here is derived from an EMBL/GenBank/DDBJ whole genome shotgun (WGS) entry which is preliminary data.</text>
</comment>
<protein>
    <submittedName>
        <fullName evidence="1">Uncharacterized protein</fullName>
    </submittedName>
</protein>
<evidence type="ECO:0000313" key="1">
    <source>
        <dbReference type="EMBL" id="MBP1326128.1"/>
    </source>
</evidence>
<gene>
    <name evidence="1" type="ORF">JOF28_001360</name>
</gene>
<organism evidence="1 2">
    <name type="scientific">Leucobacter exalbidus</name>
    <dbReference type="NCBI Taxonomy" id="662960"/>
    <lineage>
        <taxon>Bacteria</taxon>
        <taxon>Bacillati</taxon>
        <taxon>Actinomycetota</taxon>
        <taxon>Actinomycetes</taxon>
        <taxon>Micrococcales</taxon>
        <taxon>Microbacteriaceae</taxon>
        <taxon>Leucobacter</taxon>
    </lineage>
</organism>
<proteinExistence type="predicted"/>
<evidence type="ECO:0000313" key="2">
    <source>
        <dbReference type="Proteomes" id="UP000675163"/>
    </source>
</evidence>
<dbReference type="EMBL" id="JAFIDA010000001">
    <property type="protein sequence ID" value="MBP1326128.1"/>
    <property type="molecule type" value="Genomic_DNA"/>
</dbReference>
<keyword evidence="2" id="KW-1185">Reference proteome</keyword>
<accession>A0A940PSS7</accession>
<dbReference type="Proteomes" id="UP000675163">
    <property type="component" value="Unassembled WGS sequence"/>
</dbReference>
<reference evidence="1" key="1">
    <citation type="submission" date="2021-02" db="EMBL/GenBank/DDBJ databases">
        <title>Sequencing the genomes of 1000 actinobacteria strains.</title>
        <authorList>
            <person name="Klenk H.-P."/>
        </authorList>
    </citation>
    <scope>NUCLEOTIDE SEQUENCE</scope>
    <source>
        <strain evidence="1">DSM 22850</strain>
    </source>
</reference>